<dbReference type="Gene3D" id="3.40.190.290">
    <property type="match status" value="1"/>
</dbReference>
<feature type="domain" description="HTH lysR-type" evidence="5">
    <location>
        <begin position="1"/>
        <end position="59"/>
    </location>
</feature>
<dbReference type="EMBL" id="QGTJ01000009">
    <property type="protein sequence ID" value="PWV59890.1"/>
    <property type="molecule type" value="Genomic_DNA"/>
</dbReference>
<dbReference type="InterPro" id="IPR036388">
    <property type="entry name" value="WH-like_DNA-bd_sf"/>
</dbReference>
<evidence type="ECO:0000256" key="3">
    <source>
        <dbReference type="ARBA" id="ARBA00023125"/>
    </source>
</evidence>
<keyword evidence="3" id="KW-0238">DNA-binding</keyword>
<dbReference type="InterPro" id="IPR005119">
    <property type="entry name" value="LysR_subst-bd"/>
</dbReference>
<sequence>MDKLKAMTTFVRIVDSGSLTAAAEALGNSTAAVVRSLAALERQLGVRLINRNTRRLALTDEGAEYLAWCRRILGEFEAIEHGFDARRLQASGVLRITAPVELGREHLLPLVNQFLDAHPALSIELTLLDRIVDLLEEGLDLALRIGRLPDSSLVALPLGRTRQVICASPQLIARLGTPAHPVQLAELPCVCFAPQGRQWSFQADGEVLNVEVTAKLATNQVQAVRSACEHGLGFTRLLHYQVAPALAAGRLQRLLQPFEPPALPVQLVYPHARLLSARVRQFMDWIAPRLAAALPDAG</sequence>
<dbReference type="PROSITE" id="PS50931">
    <property type="entry name" value="HTH_LYSR"/>
    <property type="match status" value="1"/>
</dbReference>
<name>A0A317MS75_9GAMM</name>
<evidence type="ECO:0000256" key="4">
    <source>
        <dbReference type="ARBA" id="ARBA00023163"/>
    </source>
</evidence>
<organism evidence="6 7">
    <name type="scientific">Plasticicumulans acidivorans</name>
    <dbReference type="NCBI Taxonomy" id="886464"/>
    <lineage>
        <taxon>Bacteria</taxon>
        <taxon>Pseudomonadati</taxon>
        <taxon>Pseudomonadota</taxon>
        <taxon>Gammaproteobacteria</taxon>
        <taxon>Candidatus Competibacteraceae</taxon>
        <taxon>Plasticicumulans</taxon>
    </lineage>
</organism>
<dbReference type="CDD" id="cd08471">
    <property type="entry name" value="PBP2_CrgA_like_2"/>
    <property type="match status" value="1"/>
</dbReference>
<comment type="similarity">
    <text evidence="1">Belongs to the LysR transcriptional regulatory family.</text>
</comment>
<dbReference type="Gene3D" id="1.10.10.10">
    <property type="entry name" value="Winged helix-like DNA-binding domain superfamily/Winged helix DNA-binding domain"/>
    <property type="match status" value="1"/>
</dbReference>
<gene>
    <name evidence="6" type="ORF">C7443_109143</name>
</gene>
<dbReference type="GO" id="GO:0006351">
    <property type="term" value="P:DNA-templated transcription"/>
    <property type="evidence" value="ECO:0007669"/>
    <property type="project" value="TreeGrafter"/>
</dbReference>
<dbReference type="SUPFAM" id="SSF46785">
    <property type="entry name" value="Winged helix' DNA-binding domain"/>
    <property type="match status" value="1"/>
</dbReference>
<dbReference type="Pfam" id="PF03466">
    <property type="entry name" value="LysR_substrate"/>
    <property type="match status" value="1"/>
</dbReference>
<dbReference type="AlphaFoldDB" id="A0A317MS75"/>
<dbReference type="FunFam" id="3.40.190.290:FF:000001">
    <property type="entry name" value="Transcriptional regulator, LysR family"/>
    <property type="match status" value="1"/>
</dbReference>
<dbReference type="FunFam" id="1.10.10.10:FF:000001">
    <property type="entry name" value="LysR family transcriptional regulator"/>
    <property type="match status" value="1"/>
</dbReference>
<comment type="caution">
    <text evidence="6">The sequence shown here is derived from an EMBL/GenBank/DDBJ whole genome shotgun (WGS) entry which is preliminary data.</text>
</comment>
<keyword evidence="4" id="KW-0804">Transcription</keyword>
<keyword evidence="7" id="KW-1185">Reference proteome</keyword>
<dbReference type="RefSeq" id="WP_110019493.1">
    <property type="nucleotide sequence ID" value="NZ_QGTJ01000009.1"/>
</dbReference>
<reference evidence="6 7" key="1">
    <citation type="submission" date="2018-05" db="EMBL/GenBank/DDBJ databases">
        <title>Genomic Encyclopedia of Type Strains, Phase IV (KMG-IV): sequencing the most valuable type-strain genomes for metagenomic binning, comparative biology and taxonomic classification.</title>
        <authorList>
            <person name="Goeker M."/>
        </authorList>
    </citation>
    <scope>NUCLEOTIDE SEQUENCE [LARGE SCALE GENOMIC DNA]</scope>
    <source>
        <strain evidence="6 7">DSM 23606</strain>
    </source>
</reference>
<accession>A0A317MS75</accession>
<evidence type="ECO:0000256" key="2">
    <source>
        <dbReference type="ARBA" id="ARBA00023015"/>
    </source>
</evidence>
<dbReference type="InterPro" id="IPR058163">
    <property type="entry name" value="LysR-type_TF_proteobact-type"/>
</dbReference>
<dbReference type="GO" id="GO:0043565">
    <property type="term" value="F:sequence-specific DNA binding"/>
    <property type="evidence" value="ECO:0007669"/>
    <property type="project" value="TreeGrafter"/>
</dbReference>
<evidence type="ECO:0000256" key="1">
    <source>
        <dbReference type="ARBA" id="ARBA00009437"/>
    </source>
</evidence>
<dbReference type="Pfam" id="PF00126">
    <property type="entry name" value="HTH_1"/>
    <property type="match status" value="1"/>
</dbReference>
<dbReference type="OrthoDB" id="9810065at2"/>
<dbReference type="PANTHER" id="PTHR30537:SF5">
    <property type="entry name" value="HTH-TYPE TRANSCRIPTIONAL ACTIVATOR TTDR-RELATED"/>
    <property type="match status" value="1"/>
</dbReference>
<dbReference type="PANTHER" id="PTHR30537">
    <property type="entry name" value="HTH-TYPE TRANSCRIPTIONAL REGULATOR"/>
    <property type="match status" value="1"/>
</dbReference>
<dbReference type="InterPro" id="IPR000847">
    <property type="entry name" value="LysR_HTH_N"/>
</dbReference>
<dbReference type="GO" id="GO:0003700">
    <property type="term" value="F:DNA-binding transcription factor activity"/>
    <property type="evidence" value="ECO:0007669"/>
    <property type="project" value="InterPro"/>
</dbReference>
<proteinExistence type="inferred from homology"/>
<evidence type="ECO:0000313" key="7">
    <source>
        <dbReference type="Proteomes" id="UP000246569"/>
    </source>
</evidence>
<protein>
    <submittedName>
        <fullName evidence="6">LysR family transcriptional regulator</fullName>
    </submittedName>
</protein>
<evidence type="ECO:0000313" key="6">
    <source>
        <dbReference type="EMBL" id="PWV59890.1"/>
    </source>
</evidence>
<keyword evidence="2" id="KW-0805">Transcription regulation</keyword>
<evidence type="ECO:0000259" key="5">
    <source>
        <dbReference type="PROSITE" id="PS50931"/>
    </source>
</evidence>
<dbReference type="InterPro" id="IPR036390">
    <property type="entry name" value="WH_DNA-bd_sf"/>
</dbReference>
<dbReference type="SUPFAM" id="SSF53850">
    <property type="entry name" value="Periplasmic binding protein-like II"/>
    <property type="match status" value="1"/>
</dbReference>
<dbReference type="Proteomes" id="UP000246569">
    <property type="component" value="Unassembled WGS sequence"/>
</dbReference>